<dbReference type="AlphaFoldDB" id="A0A182IX45"/>
<dbReference type="PRINTS" id="PR00263">
    <property type="entry name" value="HBGFFGF"/>
</dbReference>
<dbReference type="Gene3D" id="2.80.10.50">
    <property type="match status" value="1"/>
</dbReference>
<name>A0A182IX45_ANOAO</name>
<evidence type="ECO:0000256" key="2">
    <source>
        <dbReference type="RuleBase" id="RU049442"/>
    </source>
</evidence>
<proteinExistence type="inferred from homology"/>
<reference evidence="4" key="1">
    <citation type="submission" date="2022-08" db="UniProtKB">
        <authorList>
            <consortium name="EnsemblMetazoa"/>
        </authorList>
    </citation>
    <scope>IDENTIFICATION</scope>
    <source>
        <strain evidence="4">EBRO</strain>
    </source>
</reference>
<dbReference type="STRING" id="41427.A0A182IX45"/>
<dbReference type="SUPFAM" id="SSF50353">
    <property type="entry name" value="Cytokine"/>
    <property type="match status" value="1"/>
</dbReference>
<feature type="compositionally biased region" description="Gly residues" evidence="3">
    <location>
        <begin position="194"/>
        <end position="204"/>
    </location>
</feature>
<dbReference type="VEuPathDB" id="VectorBase:AATE007170"/>
<feature type="compositionally biased region" description="Low complexity" evidence="3">
    <location>
        <begin position="267"/>
        <end position="283"/>
    </location>
</feature>
<feature type="compositionally biased region" description="Gly residues" evidence="3">
    <location>
        <begin position="222"/>
        <end position="233"/>
    </location>
</feature>
<dbReference type="PRINTS" id="PR00262">
    <property type="entry name" value="IL1HBGF"/>
</dbReference>
<dbReference type="Pfam" id="PF00167">
    <property type="entry name" value="FGF"/>
    <property type="match status" value="1"/>
</dbReference>
<dbReference type="SMART" id="SM00442">
    <property type="entry name" value="FGF"/>
    <property type="match status" value="1"/>
</dbReference>
<evidence type="ECO:0000313" key="4">
    <source>
        <dbReference type="EnsemblMetazoa" id="AATE007170-PA.1"/>
    </source>
</evidence>
<dbReference type="InterPro" id="IPR002209">
    <property type="entry name" value="Fibroblast_GF_fam"/>
</dbReference>
<sequence length="359" mass="38280">MGVLVAPILQRTTVGIAQIKIQAVATCLFLCMDTCGSVYGSKEFSDDCIFNEQMEQHHYNTYSSTQHSNARRTLYLALNKTGQPRKIQIPVNRTLGKLATYTKALTQTVAHERVEQLVSRLFGADHVRHGLSQLCETGQPLVELTAKEMRPRPTCGGGQAKGSLAAGNGKKQQQQQQQQANASGANRTGPQQTPGGGQGPGGGQQRKPKKPTQQPHHPPSGPGAGGKRNGTGGNANKPGGPARSKLVAAALVPPKANPKPASLTIARPVRPTTSLPVTTPSTTAETFSSISNRTPVTTMSNALQDTSQQSEDTELDMDDVLQPSGELADDLDELDEGNLNLAGHALNFVDEEDLYDMEF</sequence>
<comment type="similarity">
    <text evidence="1 2">Belongs to the heparin-binding growth factors family.</text>
</comment>
<dbReference type="InterPro" id="IPR008996">
    <property type="entry name" value="IL1/FGF"/>
</dbReference>
<feature type="region of interest" description="Disordered" evidence="3">
    <location>
        <begin position="148"/>
        <end position="315"/>
    </location>
</feature>
<dbReference type="EnsemblMetazoa" id="AATE007170-RA">
    <property type="protein sequence ID" value="AATE007170-PA.1"/>
    <property type="gene ID" value="AATE007170"/>
</dbReference>
<dbReference type="CDD" id="cd23311">
    <property type="entry name" value="beta-trefoil_FGF_Bnl-like"/>
    <property type="match status" value="1"/>
</dbReference>
<accession>A0A182IX45</accession>
<dbReference type="PANTHER" id="PTHR11486">
    <property type="entry name" value="FIBROBLAST GROWTH FACTOR"/>
    <property type="match status" value="1"/>
</dbReference>
<organism evidence="4">
    <name type="scientific">Anopheles atroparvus</name>
    <name type="common">European mosquito</name>
    <dbReference type="NCBI Taxonomy" id="41427"/>
    <lineage>
        <taxon>Eukaryota</taxon>
        <taxon>Metazoa</taxon>
        <taxon>Ecdysozoa</taxon>
        <taxon>Arthropoda</taxon>
        <taxon>Hexapoda</taxon>
        <taxon>Insecta</taxon>
        <taxon>Pterygota</taxon>
        <taxon>Neoptera</taxon>
        <taxon>Endopterygota</taxon>
        <taxon>Diptera</taxon>
        <taxon>Nematocera</taxon>
        <taxon>Culicoidea</taxon>
        <taxon>Culicidae</taxon>
        <taxon>Anophelinae</taxon>
        <taxon>Anopheles</taxon>
    </lineage>
</organism>
<feature type="compositionally biased region" description="Polar residues" evidence="3">
    <location>
        <begin position="284"/>
        <end position="310"/>
    </location>
</feature>
<protein>
    <recommendedName>
        <fullName evidence="2">Fibroblast growth factor</fullName>
        <shortName evidence="2">FGF</shortName>
    </recommendedName>
</protein>
<dbReference type="GO" id="GO:0008083">
    <property type="term" value="F:growth factor activity"/>
    <property type="evidence" value="ECO:0007669"/>
    <property type="project" value="InterPro"/>
</dbReference>
<evidence type="ECO:0000256" key="1">
    <source>
        <dbReference type="ARBA" id="ARBA00007936"/>
    </source>
</evidence>
<evidence type="ECO:0000256" key="3">
    <source>
        <dbReference type="SAM" id="MobiDB-lite"/>
    </source>
</evidence>